<evidence type="ECO:0000313" key="2">
    <source>
        <dbReference type="Proteomes" id="UP000242715"/>
    </source>
</evidence>
<accession>A0A2Z6NHN9</accession>
<name>A0A2Z6NHN9_TRISU</name>
<dbReference type="AlphaFoldDB" id="A0A2Z6NHN9"/>
<protein>
    <submittedName>
        <fullName evidence="1">Uncharacterized protein</fullName>
    </submittedName>
</protein>
<organism evidence="1 2">
    <name type="scientific">Trifolium subterraneum</name>
    <name type="common">Subterranean clover</name>
    <dbReference type="NCBI Taxonomy" id="3900"/>
    <lineage>
        <taxon>Eukaryota</taxon>
        <taxon>Viridiplantae</taxon>
        <taxon>Streptophyta</taxon>
        <taxon>Embryophyta</taxon>
        <taxon>Tracheophyta</taxon>
        <taxon>Spermatophyta</taxon>
        <taxon>Magnoliopsida</taxon>
        <taxon>eudicotyledons</taxon>
        <taxon>Gunneridae</taxon>
        <taxon>Pentapetalae</taxon>
        <taxon>rosids</taxon>
        <taxon>fabids</taxon>
        <taxon>Fabales</taxon>
        <taxon>Fabaceae</taxon>
        <taxon>Papilionoideae</taxon>
        <taxon>50 kb inversion clade</taxon>
        <taxon>NPAAA clade</taxon>
        <taxon>Hologalegina</taxon>
        <taxon>IRL clade</taxon>
        <taxon>Trifolieae</taxon>
        <taxon>Trifolium</taxon>
    </lineage>
</organism>
<evidence type="ECO:0000313" key="1">
    <source>
        <dbReference type="EMBL" id="GAU36112.1"/>
    </source>
</evidence>
<proteinExistence type="predicted"/>
<dbReference type="OrthoDB" id="10463755at2759"/>
<dbReference type="Proteomes" id="UP000242715">
    <property type="component" value="Unassembled WGS sequence"/>
</dbReference>
<reference evidence="2" key="1">
    <citation type="journal article" date="2017" name="Front. Plant Sci.">
        <title>Climate Clever Clovers: New Paradigm to Reduce the Environmental Footprint of Ruminants by Breeding Low Methanogenic Forages Utilizing Haplotype Variation.</title>
        <authorList>
            <person name="Kaur P."/>
            <person name="Appels R."/>
            <person name="Bayer P.E."/>
            <person name="Keeble-Gagnere G."/>
            <person name="Wang J."/>
            <person name="Hirakawa H."/>
            <person name="Shirasawa K."/>
            <person name="Vercoe P."/>
            <person name="Stefanova K."/>
            <person name="Durmic Z."/>
            <person name="Nichols P."/>
            <person name="Revell C."/>
            <person name="Isobe S.N."/>
            <person name="Edwards D."/>
            <person name="Erskine W."/>
        </authorList>
    </citation>
    <scope>NUCLEOTIDE SEQUENCE [LARGE SCALE GENOMIC DNA]</scope>
    <source>
        <strain evidence="2">cv. Daliak</strain>
    </source>
</reference>
<sequence>MENHIVRLIYAHEDRGSRLVITYKMPFNSIINAFAKEGSCMDGRWISWSDTSNCNIYCLLGKNMHKEDLNINKKCCY</sequence>
<gene>
    <name evidence="1" type="ORF">TSUD_277240</name>
</gene>
<dbReference type="EMBL" id="DF973616">
    <property type="protein sequence ID" value="GAU36112.1"/>
    <property type="molecule type" value="Genomic_DNA"/>
</dbReference>
<keyword evidence="2" id="KW-1185">Reference proteome</keyword>